<gene>
    <name evidence="1" type="ORF">LTR09_010269</name>
</gene>
<sequence>MLSGLVKDQPGLILQTPFLSIDKDNAQVLYVKLDREEHLHAWKNNHVHLGIQYEGRNKMFVDYRLRIGSEVLDSGKAPFGDISTSAGKHLLLWQYPKPSNEKDDEDSGLADAAPHAPPFVWQNLVDSATYVSETHILRISSWPNKHIGLAVKNSISRIDGDGLYLIRMERDYGKYEREEAPTDAARCQEAAANDDQVGLGKC</sequence>
<evidence type="ECO:0000313" key="1">
    <source>
        <dbReference type="EMBL" id="KAK3048438.1"/>
    </source>
</evidence>
<dbReference type="Gene3D" id="3.30.70.100">
    <property type="match status" value="1"/>
</dbReference>
<dbReference type="Proteomes" id="UP001271007">
    <property type="component" value="Unassembled WGS sequence"/>
</dbReference>
<organism evidence="1 2">
    <name type="scientific">Extremus antarcticus</name>
    <dbReference type="NCBI Taxonomy" id="702011"/>
    <lineage>
        <taxon>Eukaryota</taxon>
        <taxon>Fungi</taxon>
        <taxon>Dikarya</taxon>
        <taxon>Ascomycota</taxon>
        <taxon>Pezizomycotina</taxon>
        <taxon>Dothideomycetes</taxon>
        <taxon>Dothideomycetidae</taxon>
        <taxon>Mycosphaerellales</taxon>
        <taxon>Extremaceae</taxon>
        <taxon>Extremus</taxon>
    </lineage>
</organism>
<reference evidence="1" key="1">
    <citation type="submission" date="2023-04" db="EMBL/GenBank/DDBJ databases">
        <title>Black Yeasts Isolated from many extreme environments.</title>
        <authorList>
            <person name="Coleine C."/>
            <person name="Stajich J.E."/>
            <person name="Selbmann L."/>
        </authorList>
    </citation>
    <scope>NUCLEOTIDE SEQUENCE</scope>
    <source>
        <strain evidence="1">CCFEE 5312</strain>
    </source>
</reference>
<protein>
    <submittedName>
        <fullName evidence="1">Uncharacterized protein</fullName>
    </submittedName>
</protein>
<keyword evidence="2" id="KW-1185">Reference proteome</keyword>
<dbReference type="SUPFAM" id="SSF54909">
    <property type="entry name" value="Dimeric alpha+beta barrel"/>
    <property type="match status" value="1"/>
</dbReference>
<dbReference type="EMBL" id="JAWDJX010000049">
    <property type="protein sequence ID" value="KAK3048438.1"/>
    <property type="molecule type" value="Genomic_DNA"/>
</dbReference>
<dbReference type="AlphaFoldDB" id="A0AAJ0D7R9"/>
<accession>A0AAJ0D7R9</accession>
<name>A0AAJ0D7R9_9PEZI</name>
<proteinExistence type="predicted"/>
<comment type="caution">
    <text evidence="1">The sequence shown here is derived from an EMBL/GenBank/DDBJ whole genome shotgun (WGS) entry which is preliminary data.</text>
</comment>
<evidence type="ECO:0000313" key="2">
    <source>
        <dbReference type="Proteomes" id="UP001271007"/>
    </source>
</evidence>
<dbReference type="InterPro" id="IPR011008">
    <property type="entry name" value="Dimeric_a/b-barrel"/>
</dbReference>